<gene>
    <name evidence="8" type="ORF">CAP_0335</name>
</gene>
<dbReference type="PIRSF" id="PIRSF036492">
    <property type="entry name" value="ALDH"/>
    <property type="match status" value="1"/>
</dbReference>
<dbReference type="InterPro" id="IPR016162">
    <property type="entry name" value="Ald_DH_N"/>
</dbReference>
<evidence type="ECO:0000256" key="2">
    <source>
        <dbReference type="ARBA" id="ARBA00023002"/>
    </source>
</evidence>
<dbReference type="Pfam" id="PF00171">
    <property type="entry name" value="Aldedh"/>
    <property type="match status" value="1"/>
</dbReference>
<dbReference type="RefSeq" id="WP_081865746.1">
    <property type="nucleotide sequence ID" value="NZ_ASRX01000101.1"/>
</dbReference>
<organism evidence="8 9">
    <name type="scientific">Chondromyces apiculatus DSM 436</name>
    <dbReference type="NCBI Taxonomy" id="1192034"/>
    <lineage>
        <taxon>Bacteria</taxon>
        <taxon>Pseudomonadati</taxon>
        <taxon>Myxococcota</taxon>
        <taxon>Polyangia</taxon>
        <taxon>Polyangiales</taxon>
        <taxon>Polyangiaceae</taxon>
        <taxon>Chondromyces</taxon>
    </lineage>
</organism>
<dbReference type="SUPFAM" id="SSF53720">
    <property type="entry name" value="ALDH-like"/>
    <property type="match status" value="1"/>
</dbReference>
<dbReference type="Proteomes" id="UP000019678">
    <property type="component" value="Unassembled WGS sequence"/>
</dbReference>
<dbReference type="AlphaFoldDB" id="A0A017SUP3"/>
<comment type="similarity">
    <text evidence="1 3 6">Belongs to the aldehyde dehydrogenase family.</text>
</comment>
<dbReference type="InterPro" id="IPR012394">
    <property type="entry name" value="Aldehyde_DH_NAD(P)"/>
</dbReference>
<reference evidence="8 9" key="1">
    <citation type="submission" date="2013-05" db="EMBL/GenBank/DDBJ databases">
        <title>Genome assembly of Chondromyces apiculatus DSM 436.</title>
        <authorList>
            <person name="Sharma G."/>
            <person name="Khatri I."/>
            <person name="Kaur C."/>
            <person name="Mayilraj S."/>
            <person name="Subramanian S."/>
        </authorList>
    </citation>
    <scope>NUCLEOTIDE SEQUENCE [LARGE SCALE GENOMIC DNA]</scope>
    <source>
        <strain evidence="8 9">DSM 436</strain>
    </source>
</reference>
<dbReference type="PROSITE" id="PS00687">
    <property type="entry name" value="ALDEHYDE_DEHYDR_GLU"/>
    <property type="match status" value="1"/>
</dbReference>
<sequence length="514" mass="54948">MSAGSGEELFPRHSPLDGSALAEVEATPPERVPELVAKAREVQRTWMATSVRERSELLASVKKRLLERAEEIASLLRLECGKPVEEAVLAEVLPNADLVDYWVSSAEEFLEDTPVELDPLSYPGKAGSVRREPRGVIGLITPWNYPVAIPLRTLIPALLSGNAVIFKPSEITPRAGALVASLFDGLLPAGLLQLAQGGSDVGTAIIDAGVDLVVFTGSVATGRKVAVSCAERFIPVSLELGGKDAAIVLSDCNLERAARGIVWGAFTNAGQNCASIERVYVERPVAERFIDRVSALTRELKPGVDTAVLTTARQCAIVRKHLAEAEAGGAEVLVGGAPEEGSLEFPPTVVRVTHEDITLLQEETFGPILPIIVVESADEAIERTNGTRFGLTTSIWTRRYEVAQALARRLRSGVVTINNHGFTAAVPGAPWTGVGDSGHGVTNGPHALSDLTRPRFILEDRSGARSELWWYPYTPSLRRVAFSLAKVRGGAGFFGRIAAAVALIIALPKRLFGG</sequence>
<keyword evidence="2 3" id="KW-0560">Oxidoreductase</keyword>
<dbReference type="eggNOG" id="COG1012">
    <property type="taxonomic scope" value="Bacteria"/>
</dbReference>
<feature type="domain" description="Aldehyde dehydrogenase" evidence="7">
    <location>
        <begin position="6"/>
        <end position="455"/>
    </location>
</feature>
<proteinExistence type="inferred from homology"/>
<evidence type="ECO:0000256" key="3">
    <source>
        <dbReference type="PIRNR" id="PIRNR036492"/>
    </source>
</evidence>
<dbReference type="GO" id="GO:0006081">
    <property type="term" value="P:aldehyde metabolic process"/>
    <property type="evidence" value="ECO:0007669"/>
    <property type="project" value="InterPro"/>
</dbReference>
<name>A0A017SUP3_9BACT</name>
<keyword evidence="9" id="KW-1185">Reference proteome</keyword>
<protein>
    <recommendedName>
        <fullName evidence="3">Aldehyde dehydrogenase</fullName>
    </recommendedName>
</protein>
<dbReference type="CDD" id="cd07099">
    <property type="entry name" value="ALDH_DDALDH"/>
    <property type="match status" value="1"/>
</dbReference>
<evidence type="ECO:0000259" key="7">
    <source>
        <dbReference type="Pfam" id="PF00171"/>
    </source>
</evidence>
<dbReference type="GO" id="GO:0016620">
    <property type="term" value="F:oxidoreductase activity, acting on the aldehyde or oxo group of donors, NAD or NADP as acceptor"/>
    <property type="evidence" value="ECO:0007669"/>
    <property type="project" value="InterPro"/>
</dbReference>
<evidence type="ECO:0000313" key="9">
    <source>
        <dbReference type="Proteomes" id="UP000019678"/>
    </source>
</evidence>
<comment type="caution">
    <text evidence="8">The sequence shown here is derived from an EMBL/GenBank/DDBJ whole genome shotgun (WGS) entry which is preliminary data.</text>
</comment>
<dbReference type="STRING" id="1192034.CAP_0335"/>
<feature type="active site" evidence="4 5">
    <location>
        <position position="239"/>
    </location>
</feature>
<evidence type="ECO:0000256" key="4">
    <source>
        <dbReference type="PIRSR" id="PIRSR036492-1"/>
    </source>
</evidence>
<dbReference type="OrthoDB" id="9762913at2"/>
<evidence type="ECO:0000313" key="8">
    <source>
        <dbReference type="EMBL" id="EYF00703.1"/>
    </source>
</evidence>
<dbReference type="InterPro" id="IPR029510">
    <property type="entry name" value="Ald_DH_CS_GLU"/>
</dbReference>
<feature type="active site" evidence="4">
    <location>
        <position position="273"/>
    </location>
</feature>
<evidence type="ECO:0000256" key="6">
    <source>
        <dbReference type="RuleBase" id="RU003345"/>
    </source>
</evidence>
<dbReference type="InterPro" id="IPR016163">
    <property type="entry name" value="Ald_DH_C"/>
</dbReference>
<evidence type="ECO:0000256" key="1">
    <source>
        <dbReference type="ARBA" id="ARBA00009986"/>
    </source>
</evidence>
<evidence type="ECO:0000256" key="5">
    <source>
        <dbReference type="PROSITE-ProRule" id="PRU10007"/>
    </source>
</evidence>
<dbReference type="EMBL" id="ASRX01000101">
    <property type="protein sequence ID" value="EYF00703.1"/>
    <property type="molecule type" value="Genomic_DNA"/>
</dbReference>
<dbReference type="Gene3D" id="3.40.309.10">
    <property type="entry name" value="Aldehyde Dehydrogenase, Chain A, domain 2"/>
    <property type="match status" value="1"/>
</dbReference>
<dbReference type="PANTHER" id="PTHR11699">
    <property type="entry name" value="ALDEHYDE DEHYDROGENASE-RELATED"/>
    <property type="match status" value="1"/>
</dbReference>
<dbReference type="InterPro" id="IPR016161">
    <property type="entry name" value="Ald_DH/histidinol_DH"/>
</dbReference>
<dbReference type="InterPro" id="IPR015590">
    <property type="entry name" value="Aldehyde_DH_dom"/>
</dbReference>
<accession>A0A017SUP3</accession>
<dbReference type="Gene3D" id="3.40.605.10">
    <property type="entry name" value="Aldehyde Dehydrogenase, Chain A, domain 1"/>
    <property type="match status" value="1"/>
</dbReference>